<feature type="transmembrane region" description="Helical" evidence="2">
    <location>
        <begin position="78"/>
        <end position="98"/>
    </location>
</feature>
<dbReference type="Proteomes" id="UP000488506">
    <property type="component" value="Unassembled WGS sequence"/>
</dbReference>
<accession>A0A833P3K9</accession>
<sequence length="311" mass="35526">MEKAKYLDKNLEFIDLVLPLDRIARKLLVPVLFLIATSSFFYKLHYPIFPLTVILVLYLIISALAFWIIKKGVVRADLMYFSLLVVNCILLGFAIYFSGGIESFALPLFAVIGVLAGLTLPLWAIVGVIIIPGTIYIIELAAEYLGIIPHVEIFKEFIQPSEYATSMYMRIMPISNFVVAVAIIFIAYTVAENLRRKKENLAETSRALEIKSKLLVDRDQELIKLNQQLNIKIGEQEVLKKDLEMKVAERTASLNVTISELQKKENELKDKLEELEQFRKLTVGRELKMIDLEKEIDRTLIQSGELPKYNV</sequence>
<dbReference type="AlphaFoldDB" id="A0A833P3K9"/>
<feature type="transmembrane region" description="Helical" evidence="2">
    <location>
        <begin position="104"/>
        <end position="126"/>
    </location>
</feature>
<feature type="transmembrane region" description="Helical" evidence="2">
    <location>
        <begin position="48"/>
        <end position="69"/>
    </location>
</feature>
<dbReference type="EMBL" id="WPAF01000002">
    <property type="protein sequence ID" value="KAF0135079.1"/>
    <property type="molecule type" value="Genomic_DNA"/>
</dbReference>
<evidence type="ECO:0000256" key="2">
    <source>
        <dbReference type="SAM" id="Phobius"/>
    </source>
</evidence>
<keyword evidence="2" id="KW-1133">Transmembrane helix</keyword>
<feature type="transmembrane region" description="Helical" evidence="2">
    <location>
        <begin position="171"/>
        <end position="191"/>
    </location>
</feature>
<evidence type="ECO:0000313" key="3">
    <source>
        <dbReference type="EMBL" id="KAF0135079.1"/>
    </source>
</evidence>
<feature type="transmembrane region" description="Helical" evidence="2">
    <location>
        <begin position="133"/>
        <end position="151"/>
    </location>
</feature>
<keyword evidence="2" id="KW-0472">Membrane</keyword>
<gene>
    <name evidence="3" type="ORF">FD145_217</name>
</gene>
<evidence type="ECO:0000313" key="4">
    <source>
        <dbReference type="Proteomes" id="UP000488506"/>
    </source>
</evidence>
<keyword evidence="1" id="KW-0175">Coiled coil</keyword>
<name>A0A833P3K9_UNCSA</name>
<organism evidence="3 4">
    <name type="scientific">Candidatus Saganbacteria bacterium</name>
    <dbReference type="NCBI Taxonomy" id="2575572"/>
    <lineage>
        <taxon>Bacteria</taxon>
        <taxon>Bacillati</taxon>
        <taxon>Saganbacteria</taxon>
    </lineage>
</organism>
<comment type="caution">
    <text evidence="3">The sequence shown here is derived from an EMBL/GenBank/DDBJ whole genome shotgun (WGS) entry which is preliminary data.</text>
</comment>
<proteinExistence type="predicted"/>
<keyword evidence="2" id="KW-0812">Transmembrane</keyword>
<evidence type="ECO:0000256" key="1">
    <source>
        <dbReference type="SAM" id="Coils"/>
    </source>
</evidence>
<feature type="transmembrane region" description="Helical" evidence="2">
    <location>
        <begin position="23"/>
        <end position="42"/>
    </location>
</feature>
<reference evidence="3 4" key="1">
    <citation type="submission" date="2019-12" db="EMBL/GenBank/DDBJ databases">
        <authorList>
            <person name="Wolfe R."/>
            <person name="Danczak R."/>
            <person name="Wilkins M."/>
        </authorList>
    </citation>
    <scope>NUCLEOTIDE SEQUENCE [LARGE SCALE GENOMIC DNA]</scope>
    <source>
        <strain evidence="3">X2_MaxBin.013</strain>
    </source>
</reference>
<protein>
    <submittedName>
        <fullName evidence="3">Uncharacterized protein</fullName>
    </submittedName>
</protein>
<feature type="coiled-coil region" evidence="1">
    <location>
        <begin position="191"/>
        <end position="281"/>
    </location>
</feature>